<proteinExistence type="predicted"/>
<protein>
    <recommendedName>
        <fullName evidence="3">Phospholipase C/D domain-containing protein</fullName>
    </recommendedName>
</protein>
<dbReference type="RefSeq" id="WP_058257600.1">
    <property type="nucleotide sequence ID" value="NZ_DUPS01000048.1"/>
</dbReference>
<dbReference type="OrthoDB" id="9810012at2"/>
<dbReference type="EMBL" id="LN879430">
    <property type="protein sequence ID" value="CUH92211.1"/>
    <property type="molecule type" value="Genomic_DNA"/>
</dbReference>
<name>A0A0K8J3L3_9FIRM</name>
<accession>A0A0K8J3L3</accession>
<dbReference type="AlphaFoldDB" id="A0A0K8J3L3"/>
<reference evidence="2" key="1">
    <citation type="submission" date="2015-09" db="EMBL/GenBank/DDBJ databases">
        <authorList>
            <person name="Wibberg D."/>
        </authorList>
    </citation>
    <scope>NUCLEOTIDE SEQUENCE [LARGE SCALE GENOMIC DNA]</scope>
    <source>
        <strain evidence="2">SD1D</strain>
    </source>
</reference>
<evidence type="ECO:0000313" key="1">
    <source>
        <dbReference type="EMBL" id="CUH92211.1"/>
    </source>
</evidence>
<dbReference type="Proteomes" id="UP000196053">
    <property type="component" value="Chromosome I"/>
</dbReference>
<dbReference type="KEGG" id="hsd:SD1D_0663"/>
<evidence type="ECO:0000313" key="2">
    <source>
        <dbReference type="Proteomes" id="UP000196053"/>
    </source>
</evidence>
<sequence length="191" mass="23192">MPSSMIHLLAAYKYDPKSSVAFFIGNIVPDIISEWKEKDRSHFRDRKDRLNALKELANTININNDFNRGVLLHLYLDYKWDTYPMKKFKEGFEKDTWFRPYRYEISLAGAWLYHNRDWSKDLWEKIISCPMTSYENNFGYEKEDIYNFLSRSYKWHRDNKIGPSLFFTPDFIEVFTDNVVNEFKDWLDNFK</sequence>
<keyword evidence="2" id="KW-1185">Reference proteome</keyword>
<organism evidence="1 2">
    <name type="scientific">Herbinix luporum</name>
    <dbReference type="NCBI Taxonomy" id="1679721"/>
    <lineage>
        <taxon>Bacteria</taxon>
        <taxon>Bacillati</taxon>
        <taxon>Bacillota</taxon>
        <taxon>Clostridia</taxon>
        <taxon>Lachnospirales</taxon>
        <taxon>Lachnospiraceae</taxon>
        <taxon>Herbinix</taxon>
    </lineage>
</organism>
<evidence type="ECO:0008006" key="3">
    <source>
        <dbReference type="Google" id="ProtNLM"/>
    </source>
</evidence>
<gene>
    <name evidence="1" type="ORF">SD1D_0663</name>
</gene>